<comment type="caution">
    <text evidence="1">The sequence shown here is derived from an EMBL/GenBank/DDBJ whole genome shotgun (WGS) entry which is preliminary data.</text>
</comment>
<feature type="non-terminal residue" evidence="1">
    <location>
        <position position="82"/>
    </location>
</feature>
<evidence type="ECO:0000313" key="2">
    <source>
        <dbReference type="Proteomes" id="UP000824469"/>
    </source>
</evidence>
<keyword evidence="2" id="KW-1185">Reference proteome</keyword>
<dbReference type="AlphaFoldDB" id="A0AA38CGD7"/>
<organism evidence="1 2">
    <name type="scientific">Taxus chinensis</name>
    <name type="common">Chinese yew</name>
    <name type="synonym">Taxus wallichiana var. chinensis</name>
    <dbReference type="NCBI Taxonomy" id="29808"/>
    <lineage>
        <taxon>Eukaryota</taxon>
        <taxon>Viridiplantae</taxon>
        <taxon>Streptophyta</taxon>
        <taxon>Embryophyta</taxon>
        <taxon>Tracheophyta</taxon>
        <taxon>Spermatophyta</taxon>
        <taxon>Pinopsida</taxon>
        <taxon>Pinidae</taxon>
        <taxon>Conifers II</taxon>
        <taxon>Cupressales</taxon>
        <taxon>Taxaceae</taxon>
        <taxon>Taxus</taxon>
    </lineage>
</organism>
<sequence length="82" mass="9482">MFVEVESLLEKVGMLPFFNIFDGHDEKISKPVAKMWKEGHVQVRNFSFTISPKLISKVLGLSLEGRCIYKPKSDYILEIECF</sequence>
<dbReference type="EMBL" id="JAHRHJ020000011">
    <property type="protein sequence ID" value="KAH9296163.1"/>
    <property type="molecule type" value="Genomic_DNA"/>
</dbReference>
<name>A0AA38CGD7_TAXCH</name>
<accession>A0AA38CGD7</accession>
<gene>
    <name evidence="1" type="ORF">KI387_039751</name>
</gene>
<evidence type="ECO:0000313" key="1">
    <source>
        <dbReference type="EMBL" id="KAH9296163.1"/>
    </source>
</evidence>
<protein>
    <submittedName>
        <fullName evidence="1">Uncharacterized protein</fullName>
    </submittedName>
</protein>
<proteinExistence type="predicted"/>
<dbReference type="Proteomes" id="UP000824469">
    <property type="component" value="Unassembled WGS sequence"/>
</dbReference>
<reference evidence="1 2" key="1">
    <citation type="journal article" date="2021" name="Nat. Plants">
        <title>The Taxus genome provides insights into paclitaxel biosynthesis.</title>
        <authorList>
            <person name="Xiong X."/>
            <person name="Gou J."/>
            <person name="Liao Q."/>
            <person name="Li Y."/>
            <person name="Zhou Q."/>
            <person name="Bi G."/>
            <person name="Li C."/>
            <person name="Du R."/>
            <person name="Wang X."/>
            <person name="Sun T."/>
            <person name="Guo L."/>
            <person name="Liang H."/>
            <person name="Lu P."/>
            <person name="Wu Y."/>
            <person name="Zhang Z."/>
            <person name="Ro D.K."/>
            <person name="Shang Y."/>
            <person name="Huang S."/>
            <person name="Yan J."/>
        </authorList>
    </citation>
    <scope>NUCLEOTIDE SEQUENCE [LARGE SCALE GENOMIC DNA]</scope>
    <source>
        <strain evidence="1">Ta-2019</strain>
    </source>
</reference>